<gene>
    <name evidence="1" type="ORF">PAECIP111802_05067</name>
</gene>
<accession>A0ABM8VNV5</accession>
<sequence>MTKTLDLTLLLKKARELLKNDLSKIEYEHIEPSATRFLNEIHQKISNWDESTSLSIFDPYWINKNANDVSAEGVAKMNKANFNVFVNDPTTQEKLKQLLMLRKNAELDYRLPAKISKVGLIEHLDRFNFSRGNKPVFFVHRMLIMIFPELFTSIADRVKLDESAKVLGIKSKGVAFELVQYQVRDKVNDFIIEKGLQNESEFVKRGIAWWVLDAAKALKE</sequence>
<organism evidence="1 2">
    <name type="scientific">Paenibacillus allorhizosphaerae</name>
    <dbReference type="NCBI Taxonomy" id="2849866"/>
    <lineage>
        <taxon>Bacteria</taxon>
        <taxon>Bacillati</taxon>
        <taxon>Bacillota</taxon>
        <taxon>Bacilli</taxon>
        <taxon>Bacillales</taxon>
        <taxon>Paenibacillaceae</taxon>
        <taxon>Paenibacillus</taxon>
    </lineage>
</organism>
<proteinExistence type="predicted"/>
<evidence type="ECO:0008006" key="3">
    <source>
        <dbReference type="Google" id="ProtNLM"/>
    </source>
</evidence>
<name>A0ABM8VNV5_9BACL</name>
<dbReference type="EMBL" id="CAJVCE010000016">
    <property type="protein sequence ID" value="CAG7651778.1"/>
    <property type="molecule type" value="Genomic_DNA"/>
</dbReference>
<comment type="caution">
    <text evidence="1">The sequence shown here is derived from an EMBL/GenBank/DDBJ whole genome shotgun (WGS) entry which is preliminary data.</text>
</comment>
<protein>
    <recommendedName>
        <fullName evidence="3">Restriction endonuclease</fullName>
    </recommendedName>
</protein>
<keyword evidence="2" id="KW-1185">Reference proteome</keyword>
<reference evidence="1 2" key="1">
    <citation type="submission" date="2021-06" db="EMBL/GenBank/DDBJ databases">
        <authorList>
            <person name="Criscuolo A."/>
        </authorList>
    </citation>
    <scope>NUCLEOTIDE SEQUENCE [LARGE SCALE GENOMIC DNA]</scope>
    <source>
        <strain evidence="2">CIP 111802</strain>
    </source>
</reference>
<evidence type="ECO:0000313" key="2">
    <source>
        <dbReference type="Proteomes" id="UP000730618"/>
    </source>
</evidence>
<dbReference type="Proteomes" id="UP000730618">
    <property type="component" value="Unassembled WGS sequence"/>
</dbReference>
<dbReference type="RefSeq" id="WP_218101293.1">
    <property type="nucleotide sequence ID" value="NZ_CAJVCE010000016.1"/>
</dbReference>
<evidence type="ECO:0000313" key="1">
    <source>
        <dbReference type="EMBL" id="CAG7651778.1"/>
    </source>
</evidence>